<dbReference type="Gene3D" id="3.30.300.30">
    <property type="match status" value="1"/>
</dbReference>
<dbReference type="InterPro" id="IPR000873">
    <property type="entry name" value="AMP-dep_synth/lig_dom"/>
</dbReference>
<comment type="similarity">
    <text evidence="1">Belongs to the ATP-dependent AMP-binding enzyme family.</text>
</comment>
<feature type="domain" description="AMP-binding enzyme C-terminal" evidence="4">
    <location>
        <begin position="435"/>
        <end position="510"/>
    </location>
</feature>
<dbReference type="AlphaFoldDB" id="A0A1M6GT11"/>
<evidence type="ECO:0000313" key="5">
    <source>
        <dbReference type="EMBL" id="SHJ13032.1"/>
    </source>
</evidence>
<evidence type="ECO:0000256" key="1">
    <source>
        <dbReference type="ARBA" id="ARBA00006432"/>
    </source>
</evidence>
<keyword evidence="6" id="KW-1185">Reference proteome</keyword>
<dbReference type="Pfam" id="PF00501">
    <property type="entry name" value="AMP-binding"/>
    <property type="match status" value="1"/>
</dbReference>
<sequence>MFCKPQRLLGEALEFSARKHPDKTVVIYRGKTYNYQSLEKSAGNLAFYLVKEGIKKGDRVAIFLNNCWQSAVSVYGITLAGGVFLVINPNTKAEKLNYILKDCSAKMVISESQLLGELSVALNELESVEQVIITGEIHAELNNGKAYNNFEQIIQTNDHEANLPRIIPNDLAALIYTSGSTGFPKGVMMTHQAMVFTSWSLVEYLRLTEADRIMLVLPLAFDYGLYQLIMAVTIGGTLIVDNSFSFPPEVFKQVEMYKPTVFPGVPSIYALMISMHKKTGITFESIKKITNTAAVLPGEFIVDLKNIFPNSLIFKMYGLTECKRVCYLEPELIDVKTSSVGKAIPGTEVLLLSADGNPVLPNEPGILYVRGPHVMSGYWNNEELSKQMLKPGPVPGERMLCAQDLFKMDEEGFLYFLGRSDDIIKTMGEKVSPVEVENVIYKIEGVKEVAVLGAADPVLGESVIAFVTTHNNELFNEKEIRKVCSSKLEPFMVPHKIILVEEMPKNSNGKIDKAELKKRLLVH</sequence>
<dbReference type="PANTHER" id="PTHR43767:SF10">
    <property type="entry name" value="SURFACTIN SYNTHASE SUBUNIT 1"/>
    <property type="match status" value="1"/>
</dbReference>
<dbReference type="InterPro" id="IPR025110">
    <property type="entry name" value="AMP-bd_C"/>
</dbReference>
<reference evidence="5 6" key="1">
    <citation type="submission" date="2016-11" db="EMBL/GenBank/DDBJ databases">
        <authorList>
            <person name="Jaros S."/>
            <person name="Januszkiewicz K."/>
            <person name="Wedrychowicz H."/>
        </authorList>
    </citation>
    <scope>NUCLEOTIDE SEQUENCE [LARGE SCALE GENOMIC DNA]</scope>
    <source>
        <strain evidence="5 6">DSM 27063</strain>
    </source>
</reference>
<gene>
    <name evidence="5" type="ORF">SAMN05444280_111109</name>
</gene>
<dbReference type="InterPro" id="IPR045851">
    <property type="entry name" value="AMP-bd_C_sf"/>
</dbReference>
<dbReference type="STRING" id="1168035.SAMN05444280_111109"/>
<dbReference type="Pfam" id="PF13193">
    <property type="entry name" value="AMP-binding_C"/>
    <property type="match status" value="1"/>
</dbReference>
<accession>A0A1M6GT11</accession>
<dbReference type="PANTHER" id="PTHR43767">
    <property type="entry name" value="LONG-CHAIN-FATTY-ACID--COA LIGASE"/>
    <property type="match status" value="1"/>
</dbReference>
<evidence type="ECO:0000259" key="3">
    <source>
        <dbReference type="Pfam" id="PF00501"/>
    </source>
</evidence>
<dbReference type="InterPro" id="IPR020845">
    <property type="entry name" value="AMP-binding_CS"/>
</dbReference>
<name>A0A1M6GT11_9BACT</name>
<dbReference type="Proteomes" id="UP000184050">
    <property type="component" value="Unassembled WGS sequence"/>
</dbReference>
<dbReference type="PROSITE" id="PS00455">
    <property type="entry name" value="AMP_BINDING"/>
    <property type="match status" value="1"/>
</dbReference>
<evidence type="ECO:0000256" key="2">
    <source>
        <dbReference type="ARBA" id="ARBA00022598"/>
    </source>
</evidence>
<keyword evidence="2 5" id="KW-0436">Ligase</keyword>
<dbReference type="EMBL" id="FQZE01000011">
    <property type="protein sequence ID" value="SHJ13032.1"/>
    <property type="molecule type" value="Genomic_DNA"/>
</dbReference>
<evidence type="ECO:0000313" key="6">
    <source>
        <dbReference type="Proteomes" id="UP000184050"/>
    </source>
</evidence>
<feature type="domain" description="AMP-dependent synthetase/ligase" evidence="3">
    <location>
        <begin position="14"/>
        <end position="379"/>
    </location>
</feature>
<dbReference type="GO" id="GO:0016877">
    <property type="term" value="F:ligase activity, forming carbon-sulfur bonds"/>
    <property type="evidence" value="ECO:0007669"/>
    <property type="project" value="UniProtKB-ARBA"/>
</dbReference>
<evidence type="ECO:0000259" key="4">
    <source>
        <dbReference type="Pfam" id="PF13193"/>
    </source>
</evidence>
<dbReference type="InterPro" id="IPR050237">
    <property type="entry name" value="ATP-dep_AMP-bd_enzyme"/>
</dbReference>
<dbReference type="Gene3D" id="3.40.50.12780">
    <property type="entry name" value="N-terminal domain of ligase-like"/>
    <property type="match status" value="1"/>
</dbReference>
<proteinExistence type="inferred from homology"/>
<organism evidence="5 6">
    <name type="scientific">Tangfeifania diversioriginum</name>
    <dbReference type="NCBI Taxonomy" id="1168035"/>
    <lineage>
        <taxon>Bacteria</taxon>
        <taxon>Pseudomonadati</taxon>
        <taxon>Bacteroidota</taxon>
        <taxon>Bacteroidia</taxon>
        <taxon>Marinilabiliales</taxon>
        <taxon>Prolixibacteraceae</taxon>
        <taxon>Tangfeifania</taxon>
    </lineage>
</organism>
<dbReference type="InterPro" id="IPR042099">
    <property type="entry name" value="ANL_N_sf"/>
</dbReference>
<dbReference type="FunFam" id="3.30.300.30:FF:000008">
    <property type="entry name" value="2,3-dihydroxybenzoate-AMP ligase"/>
    <property type="match status" value="1"/>
</dbReference>
<dbReference type="SUPFAM" id="SSF56801">
    <property type="entry name" value="Acetyl-CoA synthetase-like"/>
    <property type="match status" value="1"/>
</dbReference>
<dbReference type="OrthoDB" id="4317020at2"/>
<protein>
    <submittedName>
        <fullName evidence="5">Acyl-CoA synthetase (AMP-forming)/AMP-acid ligase II</fullName>
    </submittedName>
</protein>